<comment type="caution">
    <text evidence="2">The sequence shown here is derived from an EMBL/GenBank/DDBJ whole genome shotgun (WGS) entry which is preliminary data.</text>
</comment>
<dbReference type="RefSeq" id="WP_180569710.1">
    <property type="nucleotide sequence ID" value="NZ_JACCKB010000028.1"/>
</dbReference>
<feature type="region of interest" description="Disordered" evidence="1">
    <location>
        <begin position="129"/>
        <end position="149"/>
    </location>
</feature>
<accession>A0A853ICP0</accession>
<dbReference type="EMBL" id="JACCKB010000028">
    <property type="protein sequence ID" value="NYZ67691.1"/>
    <property type="molecule type" value="Genomic_DNA"/>
</dbReference>
<evidence type="ECO:0000256" key="1">
    <source>
        <dbReference type="SAM" id="MobiDB-lite"/>
    </source>
</evidence>
<keyword evidence="3" id="KW-1185">Reference proteome</keyword>
<dbReference type="Proteomes" id="UP000569732">
    <property type="component" value="Unassembled WGS sequence"/>
</dbReference>
<dbReference type="NCBIfam" id="TIGR03694">
    <property type="entry name" value="exosort_acyl"/>
    <property type="match status" value="1"/>
</dbReference>
<dbReference type="Gene3D" id="3.40.630.30">
    <property type="match status" value="1"/>
</dbReference>
<keyword evidence="2" id="KW-0808">Transferase</keyword>
<reference evidence="2 3" key="1">
    <citation type="submission" date="2020-07" db="EMBL/GenBank/DDBJ databases">
        <title>Endozoicomonas sp. nov., isolated from sediment.</title>
        <authorList>
            <person name="Gu T."/>
        </authorList>
    </citation>
    <scope>NUCLEOTIDE SEQUENCE [LARGE SCALE GENOMIC DNA]</scope>
    <source>
        <strain evidence="2 3">SM1973</strain>
    </source>
</reference>
<sequence>MLNPNAIVDHFYQYFKPMLASDLSLVQHAYRIRCDVYCKELKFEPDTTSDLETDDFDHYSQHVLIEHLSSQSYAGCVRLVVPPKNNRDAQLPLEKYCYDALDKSIVDIDSFERGTFGEISRLAVKSQFRRRSGDSKTPTGAPEVKQTNQAEERRNFPFIAVSLYLSVTAIAKLNEIEHVFVMMEPRLAKHLGMMGITFQQIGPVVDYHGRRAPFYINEGIFHKNLPHLAKPFFERVYNDLADQFSPELSIHNMSHQRTLTVKK</sequence>
<dbReference type="AlphaFoldDB" id="A0A853ICP0"/>
<dbReference type="Pfam" id="PF13444">
    <property type="entry name" value="Acetyltransf_5"/>
    <property type="match status" value="1"/>
</dbReference>
<name>A0A853ICP0_9GAMM</name>
<dbReference type="GO" id="GO:0016746">
    <property type="term" value="F:acyltransferase activity"/>
    <property type="evidence" value="ECO:0007669"/>
    <property type="project" value="UniProtKB-KW"/>
</dbReference>
<evidence type="ECO:0000313" key="2">
    <source>
        <dbReference type="EMBL" id="NYZ67691.1"/>
    </source>
</evidence>
<gene>
    <name evidence="2" type="ORF">H0A36_16890</name>
</gene>
<proteinExistence type="predicted"/>
<evidence type="ECO:0000313" key="3">
    <source>
        <dbReference type="Proteomes" id="UP000569732"/>
    </source>
</evidence>
<dbReference type="InterPro" id="IPR022484">
    <property type="entry name" value="PEP-CTERM/exosrtase_acylTfrase"/>
</dbReference>
<organism evidence="2 3">
    <name type="scientific">Spartinivicinus marinus</name>
    <dbReference type="NCBI Taxonomy" id="2994442"/>
    <lineage>
        <taxon>Bacteria</taxon>
        <taxon>Pseudomonadati</taxon>
        <taxon>Pseudomonadota</taxon>
        <taxon>Gammaproteobacteria</taxon>
        <taxon>Oceanospirillales</taxon>
        <taxon>Zooshikellaceae</taxon>
        <taxon>Spartinivicinus</taxon>
    </lineage>
</organism>
<keyword evidence="2" id="KW-0012">Acyltransferase</keyword>
<protein>
    <submittedName>
        <fullName evidence="2">PEP-CTERM/exosortase system-associated acyltransferase</fullName>
    </submittedName>
</protein>
<dbReference type="SUPFAM" id="SSF55729">
    <property type="entry name" value="Acyl-CoA N-acyltransferases (Nat)"/>
    <property type="match status" value="1"/>
</dbReference>
<dbReference type="InterPro" id="IPR016181">
    <property type="entry name" value="Acyl_CoA_acyltransferase"/>
</dbReference>